<dbReference type="EMBL" id="QRGR01000016">
    <property type="protein sequence ID" value="RDV14279.1"/>
    <property type="molecule type" value="Genomic_DNA"/>
</dbReference>
<proteinExistence type="predicted"/>
<gene>
    <name evidence="1" type="ORF">DXT99_15230</name>
</gene>
<protein>
    <submittedName>
        <fullName evidence="1">Uncharacterized protein</fullName>
    </submittedName>
</protein>
<dbReference type="AlphaFoldDB" id="A0A3D8LA33"/>
<dbReference type="OrthoDB" id="1490648at2"/>
<name>A0A3D8LA33_9BACT</name>
<evidence type="ECO:0000313" key="1">
    <source>
        <dbReference type="EMBL" id="RDV14279.1"/>
    </source>
</evidence>
<keyword evidence="2" id="KW-1185">Reference proteome</keyword>
<reference evidence="2" key="1">
    <citation type="submission" date="2018-08" db="EMBL/GenBank/DDBJ databases">
        <authorList>
            <person name="Liu Z.-W."/>
            <person name="Du Z.-J."/>
        </authorList>
    </citation>
    <scope>NUCLEOTIDE SEQUENCE [LARGE SCALE GENOMIC DNA]</scope>
    <source>
        <strain evidence="2">H4X</strain>
    </source>
</reference>
<sequence>MDELKRLVRLVVERSNKSSPLINQQDESSLETKLFKLIKQGEVERDEDAALALYGKESLSATYRMLKSRLRKKLFNQLHFLDFPTSKFKAHSVENYQCNVSMLEVQCLLIADEFQIADKLINQVIAMAKADGLTSVMVRALEQKQVVNSAIYSKRAYKEAENELLKYYELLACEREATKLFQLTSLELKSGVSNRNKFLPELLEVISELNVLWEKSQSSRIFDLYHILSIQYLELCGNYKAISDAVEKAEKLLNEGRIHSNWFNHRYNAFIRIYALLRTRQYETGISLAQEYLLLFEPHTVNWFAYMENYLLLALHSKNYELASELMQQSLGNQHIHTIQNAAKERWELYRKYLLMMHTIMPSINVKNLPQGVLTELVMLPKDKAGFNLSLLVLDTIKSFSIQSIDDYESQAERMRKYISKYLRGEKSERPRLLLRLLLLVIKEGLHPIRSKEKGQKLYDKLSQMAPPGDAFAEVEIIPYEHLWELVLKVLEKRVS</sequence>
<organism evidence="1 2">
    <name type="scientific">Pontibacter diazotrophicus</name>
    <dbReference type="NCBI Taxonomy" id="1400979"/>
    <lineage>
        <taxon>Bacteria</taxon>
        <taxon>Pseudomonadati</taxon>
        <taxon>Bacteroidota</taxon>
        <taxon>Cytophagia</taxon>
        <taxon>Cytophagales</taxon>
        <taxon>Hymenobacteraceae</taxon>
        <taxon>Pontibacter</taxon>
    </lineage>
</organism>
<dbReference type="Proteomes" id="UP000256708">
    <property type="component" value="Unassembled WGS sequence"/>
</dbReference>
<evidence type="ECO:0000313" key="2">
    <source>
        <dbReference type="Proteomes" id="UP000256708"/>
    </source>
</evidence>
<dbReference type="RefSeq" id="WP_115566436.1">
    <property type="nucleotide sequence ID" value="NZ_QRGR01000016.1"/>
</dbReference>
<accession>A0A3D8LA33</accession>
<comment type="caution">
    <text evidence="1">The sequence shown here is derived from an EMBL/GenBank/DDBJ whole genome shotgun (WGS) entry which is preliminary data.</text>
</comment>